<evidence type="ECO:0000313" key="2">
    <source>
        <dbReference type="EMBL" id="MFC4293530.1"/>
    </source>
</evidence>
<accession>A0ABV8RLZ9</accession>
<keyword evidence="1" id="KW-0812">Transmembrane</keyword>
<dbReference type="RefSeq" id="WP_379537025.1">
    <property type="nucleotide sequence ID" value="NZ_JBHSDR010000003.1"/>
</dbReference>
<evidence type="ECO:0000313" key="3">
    <source>
        <dbReference type="Proteomes" id="UP001595828"/>
    </source>
</evidence>
<feature type="transmembrane region" description="Helical" evidence="1">
    <location>
        <begin position="193"/>
        <end position="211"/>
    </location>
</feature>
<feature type="transmembrane region" description="Helical" evidence="1">
    <location>
        <begin position="231"/>
        <end position="248"/>
    </location>
</feature>
<protein>
    <submittedName>
        <fullName evidence="2">DUF2569 domain-containing protein</fullName>
    </submittedName>
</protein>
<keyword evidence="3" id="KW-1185">Reference proteome</keyword>
<dbReference type="Proteomes" id="UP001595828">
    <property type="component" value="Unassembled WGS sequence"/>
</dbReference>
<sequence>MLQWFACYAANIRTRSAAIARFFEARMGVVALAWLAVFTLSSAVRLALAVSPVESLRDAAILALPYILIAAAPIAGFLIAERAFPRGTLSAQPEVRLAFYGHWRRLDVLEARRSPVFGPAGFMASLLVGMLLNVVIRSFEFLVSMPALNGHAPEWAQQMMLVMVADVVVMSFFYMVCFVLALRTVPLFPRMLLFAWLLDIAMQLLIAQHVAALPDLPVNVAVPLHGLLHGNVTKVLISAFVWLPYLLLSDRVNITYRSRGPAED</sequence>
<evidence type="ECO:0000256" key="1">
    <source>
        <dbReference type="SAM" id="Phobius"/>
    </source>
</evidence>
<feature type="transmembrane region" description="Helical" evidence="1">
    <location>
        <begin position="59"/>
        <end position="80"/>
    </location>
</feature>
<reference evidence="3" key="1">
    <citation type="journal article" date="2019" name="Int. J. Syst. Evol. Microbiol.">
        <title>The Global Catalogue of Microorganisms (GCM) 10K type strain sequencing project: providing services to taxonomists for standard genome sequencing and annotation.</title>
        <authorList>
            <consortium name="The Broad Institute Genomics Platform"/>
            <consortium name="The Broad Institute Genome Sequencing Center for Infectious Disease"/>
            <person name="Wu L."/>
            <person name="Ma J."/>
        </authorList>
    </citation>
    <scope>NUCLEOTIDE SEQUENCE [LARGE SCALE GENOMIC DNA]</scope>
    <source>
        <strain evidence="3">CGMCC 1.12989</strain>
    </source>
</reference>
<organism evidence="2 3">
    <name type="scientific">Novosphingobium tardum</name>
    <dbReference type="NCBI Taxonomy" id="1538021"/>
    <lineage>
        <taxon>Bacteria</taxon>
        <taxon>Pseudomonadati</taxon>
        <taxon>Pseudomonadota</taxon>
        <taxon>Alphaproteobacteria</taxon>
        <taxon>Sphingomonadales</taxon>
        <taxon>Sphingomonadaceae</taxon>
        <taxon>Novosphingobium</taxon>
    </lineage>
</organism>
<dbReference type="EMBL" id="JBHSDR010000003">
    <property type="protein sequence ID" value="MFC4293530.1"/>
    <property type="molecule type" value="Genomic_DNA"/>
</dbReference>
<gene>
    <name evidence="2" type="ORF">ACFO0A_00500</name>
</gene>
<keyword evidence="1" id="KW-0472">Membrane</keyword>
<feature type="transmembrane region" description="Helical" evidence="1">
    <location>
        <begin position="159"/>
        <end position="181"/>
    </location>
</feature>
<proteinExistence type="predicted"/>
<comment type="caution">
    <text evidence="2">The sequence shown here is derived from an EMBL/GenBank/DDBJ whole genome shotgun (WGS) entry which is preliminary data.</text>
</comment>
<keyword evidence="1" id="KW-1133">Transmembrane helix</keyword>
<name>A0ABV8RLZ9_9SPHN</name>
<feature type="transmembrane region" description="Helical" evidence="1">
    <location>
        <begin position="116"/>
        <end position="139"/>
    </location>
</feature>